<accession>A0A919H0H1</accession>
<keyword evidence="2" id="KW-0812">Transmembrane</keyword>
<protein>
    <recommendedName>
        <fullName evidence="5">Secreted protein</fullName>
    </recommendedName>
</protein>
<sequence>MSEQQNDESVTAEAPVTASGAEPAAPARAPRRRRRTVFALAGGGLGLALLAGAGLWAAEMLDAADRTAPTQYWAAAGDDSTTSTTPAPTVPPNALVARLLPLPRGYEAGPDLDEEGNDFYVSGERAAESFKGTRTGLSAKERGERDKALAELKLKGLAGRSYLAGNGVVSGIHLTQADPAALASFSDFAKKLLGMLGEDREAPKIEGFPEARCALYAVVDEEAKDKDKGKIDSLECVAVEGDVLVTFRTYGTTDFVKKSADLFTQQLKHLKSPGESA</sequence>
<evidence type="ECO:0000256" key="2">
    <source>
        <dbReference type="SAM" id="Phobius"/>
    </source>
</evidence>
<dbReference type="AlphaFoldDB" id="A0A919H0H1"/>
<evidence type="ECO:0000256" key="1">
    <source>
        <dbReference type="SAM" id="MobiDB-lite"/>
    </source>
</evidence>
<feature type="region of interest" description="Disordered" evidence="1">
    <location>
        <begin position="1"/>
        <end position="33"/>
    </location>
</feature>
<dbReference type="RefSeq" id="WP_078904788.1">
    <property type="nucleotide sequence ID" value="NZ_BNEE01000006.1"/>
</dbReference>
<comment type="caution">
    <text evidence="3">The sequence shown here is derived from an EMBL/GenBank/DDBJ whole genome shotgun (WGS) entry which is preliminary data.</text>
</comment>
<keyword evidence="4" id="KW-1185">Reference proteome</keyword>
<gene>
    <name evidence="3" type="ORF">Sxan_57270</name>
</gene>
<dbReference type="EMBL" id="BNEE01000006">
    <property type="protein sequence ID" value="GHI88363.1"/>
    <property type="molecule type" value="Genomic_DNA"/>
</dbReference>
<evidence type="ECO:0000313" key="3">
    <source>
        <dbReference type="EMBL" id="GHI88363.1"/>
    </source>
</evidence>
<reference evidence="3" key="1">
    <citation type="submission" date="2020-09" db="EMBL/GenBank/DDBJ databases">
        <title>Whole genome shotgun sequence of Streptomyces xanthophaeus NBRC 12829.</title>
        <authorList>
            <person name="Komaki H."/>
            <person name="Tamura T."/>
        </authorList>
    </citation>
    <scope>NUCLEOTIDE SEQUENCE</scope>
    <source>
        <strain evidence="3">NBRC 12829</strain>
    </source>
</reference>
<keyword evidence="2" id="KW-1133">Transmembrane helix</keyword>
<organism evidence="3 4">
    <name type="scientific">Streptomyces xanthophaeus</name>
    <dbReference type="NCBI Taxonomy" id="67385"/>
    <lineage>
        <taxon>Bacteria</taxon>
        <taxon>Bacillati</taxon>
        <taxon>Actinomycetota</taxon>
        <taxon>Actinomycetes</taxon>
        <taxon>Kitasatosporales</taxon>
        <taxon>Streptomycetaceae</taxon>
        <taxon>Streptomyces</taxon>
    </lineage>
</organism>
<dbReference type="Proteomes" id="UP000600026">
    <property type="component" value="Unassembled WGS sequence"/>
</dbReference>
<evidence type="ECO:0008006" key="5">
    <source>
        <dbReference type="Google" id="ProtNLM"/>
    </source>
</evidence>
<proteinExistence type="predicted"/>
<feature type="transmembrane region" description="Helical" evidence="2">
    <location>
        <begin position="37"/>
        <end position="58"/>
    </location>
</feature>
<evidence type="ECO:0000313" key="4">
    <source>
        <dbReference type="Proteomes" id="UP000600026"/>
    </source>
</evidence>
<keyword evidence="2" id="KW-0472">Membrane</keyword>
<name>A0A919H0H1_9ACTN</name>